<feature type="transmembrane region" description="Helical" evidence="1">
    <location>
        <begin position="82"/>
        <end position="104"/>
    </location>
</feature>
<sequence>MDPSEKALESLLADDESLVESWTVDTVTRGFEFSPPGLGGTETVGLTDRRIVWLDDELETVDLEDIRSVGVDSVGQSLASMLLITGPIATVLGAIVTIVLRLFTSLPAPLTLAPLGIGLCILVAALVGSRLQDPEDVDRQYYLDMKTLETTVQIYATESTVVEMTERVNTALQ</sequence>
<protein>
    <submittedName>
        <fullName evidence="2">Uncharacterized protein</fullName>
    </submittedName>
</protein>
<dbReference type="eggNOG" id="arCOG11844">
    <property type="taxonomic scope" value="Archaea"/>
</dbReference>
<organism evidence="2 3">
    <name type="scientific">Halorhabdus utahensis (strain DSM 12940 / JCM 11049 / AX-2)</name>
    <dbReference type="NCBI Taxonomy" id="519442"/>
    <lineage>
        <taxon>Archaea</taxon>
        <taxon>Methanobacteriati</taxon>
        <taxon>Methanobacteriota</taxon>
        <taxon>Stenosarchaea group</taxon>
        <taxon>Halobacteria</taxon>
        <taxon>Halobacteriales</taxon>
        <taxon>Haloarculaceae</taxon>
        <taxon>Halorhabdus</taxon>
    </lineage>
</organism>
<evidence type="ECO:0000313" key="3">
    <source>
        <dbReference type="Proteomes" id="UP000002071"/>
    </source>
</evidence>
<dbReference type="Proteomes" id="UP000002071">
    <property type="component" value="Chromosome"/>
</dbReference>
<dbReference type="AlphaFoldDB" id="C7NNN1"/>
<dbReference type="STRING" id="519442.Huta_0070"/>
<dbReference type="KEGG" id="hut:Huta_0070"/>
<proteinExistence type="predicted"/>
<keyword evidence="1" id="KW-0472">Membrane</keyword>
<dbReference type="EMBL" id="CP001687">
    <property type="protein sequence ID" value="ACV10259.1"/>
    <property type="molecule type" value="Genomic_DNA"/>
</dbReference>
<feature type="transmembrane region" description="Helical" evidence="1">
    <location>
        <begin position="110"/>
        <end position="129"/>
    </location>
</feature>
<evidence type="ECO:0000313" key="2">
    <source>
        <dbReference type="EMBL" id="ACV10259.1"/>
    </source>
</evidence>
<keyword evidence="1" id="KW-0812">Transmembrane</keyword>
<dbReference type="HOGENOM" id="CLU_1544178_0_0_2"/>
<accession>C7NNN1</accession>
<dbReference type="RefSeq" id="WP_012795136.1">
    <property type="nucleotide sequence ID" value="NC_013158.1"/>
</dbReference>
<evidence type="ECO:0000256" key="1">
    <source>
        <dbReference type="SAM" id="Phobius"/>
    </source>
</evidence>
<keyword evidence="1" id="KW-1133">Transmembrane helix</keyword>
<name>C7NNN1_HALUD</name>
<dbReference type="GeneID" id="8382330"/>
<reference evidence="2 3" key="1">
    <citation type="journal article" date="2009" name="Stand. Genomic Sci.">
        <title>Complete genome sequence of Halorhabdus utahensis type strain (AX-2).</title>
        <authorList>
            <person name="Anderson I."/>
            <person name="Tindall B.J."/>
            <person name="Pomrenke H."/>
            <person name="Goker M."/>
            <person name="Lapidus A."/>
            <person name="Nolan M."/>
            <person name="Copeland A."/>
            <person name="Glavina Del Rio T."/>
            <person name="Chen F."/>
            <person name="Tice H."/>
            <person name="Cheng J.F."/>
            <person name="Lucas S."/>
            <person name="Chertkov O."/>
            <person name="Bruce D."/>
            <person name="Brettin T."/>
            <person name="Detter J.C."/>
            <person name="Han C."/>
            <person name="Goodwin L."/>
            <person name="Land M."/>
            <person name="Hauser L."/>
            <person name="Chang Y.J."/>
            <person name="Jeffries C.D."/>
            <person name="Pitluck S."/>
            <person name="Pati A."/>
            <person name="Mavromatis K."/>
            <person name="Ivanova N."/>
            <person name="Ovchinnikova G."/>
            <person name="Chen A."/>
            <person name="Palaniappan K."/>
            <person name="Chain P."/>
            <person name="Rohde M."/>
            <person name="Bristow J."/>
            <person name="Eisen J.A."/>
            <person name="Markowitz V."/>
            <person name="Hugenholtz P."/>
            <person name="Kyrpides N.C."/>
            <person name="Klenk H.P."/>
        </authorList>
    </citation>
    <scope>NUCLEOTIDE SEQUENCE [LARGE SCALE GENOMIC DNA]</scope>
    <source>
        <strain evidence="3">DSM 12940 / JCM 11049 / AX-2</strain>
    </source>
</reference>
<dbReference type="OrthoDB" id="241941at2157"/>
<keyword evidence="3" id="KW-1185">Reference proteome</keyword>
<gene>
    <name evidence="2" type="ordered locus">Huta_0070</name>
</gene>